<evidence type="ECO:0000313" key="1">
    <source>
        <dbReference type="EMBL" id="MDQ0169273.1"/>
    </source>
</evidence>
<proteinExistence type="predicted"/>
<keyword evidence="2" id="KW-1185">Reference proteome</keyword>
<evidence type="ECO:0000313" key="2">
    <source>
        <dbReference type="Proteomes" id="UP001233836"/>
    </source>
</evidence>
<sequence length="44" mass="5018">MMKLRMALIPPDDGKRKSTTMGALLLRILVPDKTKADVDYVRMK</sequence>
<accession>A0ABT9W7P9</accession>
<dbReference type="EMBL" id="JAUSTI010000002">
    <property type="protein sequence ID" value="MDQ0169273.1"/>
    <property type="molecule type" value="Genomic_DNA"/>
</dbReference>
<protein>
    <submittedName>
        <fullName evidence="1">Uncharacterized protein</fullName>
    </submittedName>
</protein>
<dbReference type="RefSeq" id="WP_307213230.1">
    <property type="nucleotide sequence ID" value="NZ_JAUSTI010000002.1"/>
</dbReference>
<dbReference type="Proteomes" id="UP001233836">
    <property type="component" value="Unassembled WGS sequence"/>
</dbReference>
<organism evidence="1 2">
    <name type="scientific">Paenibacillus tundrae</name>
    <dbReference type="NCBI Taxonomy" id="528187"/>
    <lineage>
        <taxon>Bacteria</taxon>
        <taxon>Bacillati</taxon>
        <taxon>Bacillota</taxon>
        <taxon>Bacilli</taxon>
        <taxon>Bacillales</taxon>
        <taxon>Paenibacillaceae</taxon>
        <taxon>Paenibacillus</taxon>
    </lineage>
</organism>
<reference evidence="1 2" key="1">
    <citation type="submission" date="2023-07" db="EMBL/GenBank/DDBJ databases">
        <title>Sorghum-associated microbial communities from plants grown in Nebraska, USA.</title>
        <authorList>
            <person name="Schachtman D."/>
        </authorList>
    </citation>
    <scope>NUCLEOTIDE SEQUENCE [LARGE SCALE GENOMIC DNA]</scope>
    <source>
        <strain evidence="1 2">DS1314</strain>
    </source>
</reference>
<comment type="caution">
    <text evidence="1">The sequence shown here is derived from an EMBL/GenBank/DDBJ whole genome shotgun (WGS) entry which is preliminary data.</text>
</comment>
<name>A0ABT9W7P9_9BACL</name>
<gene>
    <name evidence="1" type="ORF">J2T19_000713</name>
</gene>